<reference evidence="1" key="1">
    <citation type="submission" date="2018-09" db="EMBL/GenBank/DDBJ databases">
        <title>A genomic encyclopedia of anaerobic methanotrophic archaea.</title>
        <authorList>
            <person name="Skennerton C.T."/>
            <person name="Chadwick G.L."/>
            <person name="Laso-Perez R."/>
            <person name="Leu A.O."/>
            <person name="Speth D.R."/>
            <person name="Yu H."/>
            <person name="Morgan-Lang C."/>
            <person name="Hatzenpichler R."/>
            <person name="Goudeau D."/>
            <person name="Malmstrom R."/>
            <person name="Woyke T."/>
            <person name="Hallam S."/>
            <person name="Tyson G.W."/>
            <person name="Wegener G."/>
            <person name="Boetius A."/>
            <person name="Orphan V.J."/>
        </authorList>
    </citation>
    <scope>NUCLEOTIDE SEQUENCE</scope>
    <source>
        <strain evidence="1">CONS3730D10UFb2</strain>
    </source>
</reference>
<evidence type="ECO:0000313" key="2">
    <source>
        <dbReference type="Proteomes" id="UP000315423"/>
    </source>
</evidence>
<gene>
    <name evidence="1" type="ORF">C5S46_03860</name>
</gene>
<keyword evidence="1" id="KW-0540">Nuclease</keyword>
<dbReference type="Proteomes" id="UP000315423">
    <property type="component" value="Unassembled WGS sequence"/>
</dbReference>
<organism evidence="1 2">
    <name type="scientific">Candidatus Methanomarinus sp</name>
    <dbReference type="NCBI Taxonomy" id="3386244"/>
    <lineage>
        <taxon>Archaea</taxon>
        <taxon>Methanobacteriati</taxon>
        <taxon>Methanobacteriota</taxon>
        <taxon>Stenosarchaea group</taxon>
        <taxon>Methanomicrobia</taxon>
        <taxon>Methanosarcinales</taxon>
        <taxon>ANME-2 cluster</taxon>
        <taxon>Candidatus Methanocomedenaceae</taxon>
        <taxon>Candidatus Methanomarinus</taxon>
    </lineage>
</organism>
<comment type="caution">
    <text evidence="1">The sequence shown here is derived from an EMBL/GenBank/DDBJ whole genome shotgun (WGS) entry which is preliminary data.</text>
</comment>
<protein>
    <submittedName>
        <fullName evidence="1">HNH endonuclease</fullName>
    </submittedName>
</protein>
<proteinExistence type="predicted"/>
<name>A0AC61SB89_9EURY</name>
<dbReference type="EMBL" id="QYBA01000126">
    <property type="protein sequence ID" value="TKY91820.1"/>
    <property type="molecule type" value="Genomic_DNA"/>
</dbReference>
<sequence length="87" mass="9962">MDRGQEKALDEWIDFLNRWPFTGGTSKSALTPYQRNKAMGKQQFICTMCGRPADEVHHIISRSKGGLNTSDNLTVLCRECHEKIHKK</sequence>
<accession>A0AC61SB89</accession>
<keyword evidence="1" id="KW-0255">Endonuclease</keyword>
<evidence type="ECO:0000313" key="1">
    <source>
        <dbReference type="EMBL" id="TKY91820.1"/>
    </source>
</evidence>
<keyword evidence="1" id="KW-0378">Hydrolase</keyword>